<evidence type="ECO:0000256" key="2">
    <source>
        <dbReference type="ARBA" id="ARBA00023157"/>
    </source>
</evidence>
<protein>
    <recommendedName>
        <fullName evidence="5">LNR domain-containing protein</fullName>
    </recommendedName>
</protein>
<feature type="domain" description="LNR" evidence="5">
    <location>
        <begin position="17"/>
        <end position="56"/>
    </location>
</feature>
<feature type="transmembrane region" description="Helical" evidence="4">
    <location>
        <begin position="402"/>
        <end position="422"/>
    </location>
</feature>
<keyword evidence="4" id="KW-0812">Transmembrane</keyword>
<evidence type="ECO:0000256" key="4">
    <source>
        <dbReference type="SAM" id="Phobius"/>
    </source>
</evidence>
<feature type="transmembrane region" description="Helical" evidence="4">
    <location>
        <begin position="648"/>
        <end position="668"/>
    </location>
</feature>
<comment type="caution">
    <text evidence="6">The sequence shown here is derived from an EMBL/GenBank/DDBJ whole genome shotgun (WGS) entry which is preliminary data.</text>
</comment>
<keyword evidence="2" id="KW-1015">Disulfide bond</keyword>
<dbReference type="PANTHER" id="PTHR11319">
    <property type="entry name" value="G PROTEIN-COUPLED RECEPTOR-RELATED"/>
    <property type="match status" value="1"/>
</dbReference>
<dbReference type="InterPro" id="IPR000800">
    <property type="entry name" value="Notch_dom"/>
</dbReference>
<evidence type="ECO:0000313" key="6">
    <source>
        <dbReference type="EMBL" id="OMJ72055.1"/>
    </source>
</evidence>
<dbReference type="AlphaFoldDB" id="A0A1R2B5V8"/>
<evidence type="ECO:0000259" key="5">
    <source>
        <dbReference type="SMART" id="SM00004"/>
    </source>
</evidence>
<dbReference type="Gene3D" id="3.30.300.320">
    <property type="match status" value="1"/>
</dbReference>
<keyword evidence="4" id="KW-0472">Membrane</keyword>
<keyword evidence="3" id="KW-0325">Glycoprotein</keyword>
<feature type="transmembrane region" description="Helical" evidence="4">
    <location>
        <begin position="471"/>
        <end position="492"/>
    </location>
</feature>
<evidence type="ECO:0000256" key="3">
    <source>
        <dbReference type="ARBA" id="ARBA00023180"/>
    </source>
</evidence>
<gene>
    <name evidence="6" type="ORF">SteCoe_29587</name>
</gene>
<keyword evidence="4" id="KW-1133">Transmembrane helix</keyword>
<sequence length="832" mass="96260">MSSSYDLSDVHNNPFERQKPYACCEKNKKQCENLGNGFCDEELNTEECAWDYGDCEYCSPGCFISMLDDGKCDSQCYNLLCSYDIKDCQDSFVDKEIDSFDKGNIKNFDFGLSTQIQGKVSINEISQQISSLSVQFQGDFTINSYTIINPDNFCISSLPSSTLTFSSIKIKKSSNISFDKIYLNLIDQNFTNIQQEDDFLYIKLSATQVNTSIPASFCLQNNLSTTIESGVLVSKNQNHANQVYQRSDDEFKFCDDGKMYIGGTCHECPIDTYSFNFTSPQLCFDCIESMNCTNNKIYPAKGYWRHKELIQVFRKCPSGEISCIGSNEDGFTLCGEGYKGEYCDECENGYGSLGVHMCQKCPDKISNAFMIIIIILFIGTVIVIMIKTTISTALEPSELYSICIKIGVNYFQIIYLCFQYKLKWPEGLSYFNDNKSGKGTDPGSSNISLYVSIKCLFDENMSDQEVYYGKVGLMVGVPILLFSLSWICLQILKKTKKVYNIEHYVTVSYIVPFLLAYPYIITYSLSPLACSSPEEGIPIKYYENVTDYYDYKYLIEMQSIKCDWDSHYIKIIWVTFFGIFVWGFGMPIFIFFQLYKYRKNLFEEEAKYKYGFLFSGYLHNRYYWEFIIFFKKILIVFLTVFMESKYNTNLQSVLLITFLIISFILQIYFKPYINEELNKLEVFASIAALATVLIGITYTELNIGKVISCILLIGILVVNLIFLFYWSKFMLKEFISYMISSFEFLKNRFQKGDGLDEIITIEVEKFSCVYMKEHQKLYTQIEDDEETVDNYLGKSASMKKLYRAIVHTEYEDYQNNMQPVFRELIRRKSTIT</sequence>
<dbReference type="OrthoDB" id="441049at2759"/>
<evidence type="ECO:0000256" key="1">
    <source>
        <dbReference type="ARBA" id="ARBA00022737"/>
    </source>
</evidence>
<feature type="transmembrane region" description="Helical" evidence="4">
    <location>
        <begin position="504"/>
        <end position="525"/>
    </location>
</feature>
<evidence type="ECO:0000313" key="7">
    <source>
        <dbReference type="Proteomes" id="UP000187209"/>
    </source>
</evidence>
<dbReference type="EMBL" id="MPUH01000934">
    <property type="protein sequence ID" value="OMJ72055.1"/>
    <property type="molecule type" value="Genomic_DNA"/>
</dbReference>
<dbReference type="PANTHER" id="PTHR11319:SF35">
    <property type="entry name" value="OUTER MEMBRANE PROTEIN PMPC-RELATED"/>
    <property type="match status" value="1"/>
</dbReference>
<keyword evidence="7" id="KW-1185">Reference proteome</keyword>
<feature type="transmembrane region" description="Helical" evidence="4">
    <location>
        <begin position="571"/>
        <end position="592"/>
    </location>
</feature>
<feature type="transmembrane region" description="Helical" evidence="4">
    <location>
        <begin position="368"/>
        <end position="390"/>
    </location>
</feature>
<organism evidence="6 7">
    <name type="scientific">Stentor coeruleus</name>
    <dbReference type="NCBI Taxonomy" id="5963"/>
    <lineage>
        <taxon>Eukaryota</taxon>
        <taxon>Sar</taxon>
        <taxon>Alveolata</taxon>
        <taxon>Ciliophora</taxon>
        <taxon>Postciliodesmatophora</taxon>
        <taxon>Heterotrichea</taxon>
        <taxon>Heterotrichida</taxon>
        <taxon>Stentoridae</taxon>
        <taxon>Stentor</taxon>
    </lineage>
</organism>
<feature type="transmembrane region" description="Helical" evidence="4">
    <location>
        <begin position="705"/>
        <end position="726"/>
    </location>
</feature>
<feature type="transmembrane region" description="Helical" evidence="4">
    <location>
        <begin position="680"/>
        <end position="699"/>
    </location>
</feature>
<name>A0A1R2B5V8_9CILI</name>
<feature type="transmembrane region" description="Helical" evidence="4">
    <location>
        <begin position="622"/>
        <end position="642"/>
    </location>
</feature>
<accession>A0A1R2B5V8</accession>
<reference evidence="6 7" key="1">
    <citation type="submission" date="2016-11" db="EMBL/GenBank/DDBJ databases">
        <title>The macronuclear genome of Stentor coeruleus: a giant cell with tiny introns.</title>
        <authorList>
            <person name="Slabodnick M."/>
            <person name="Ruby J.G."/>
            <person name="Reiff S.B."/>
            <person name="Swart E.C."/>
            <person name="Gosai S."/>
            <person name="Prabakaran S."/>
            <person name="Witkowska E."/>
            <person name="Larue G.E."/>
            <person name="Fisher S."/>
            <person name="Freeman R.M."/>
            <person name="Gunawardena J."/>
            <person name="Chu W."/>
            <person name="Stover N.A."/>
            <person name="Gregory B.D."/>
            <person name="Nowacki M."/>
            <person name="Derisi J."/>
            <person name="Roy S.W."/>
            <person name="Marshall W.F."/>
            <person name="Sood P."/>
        </authorList>
    </citation>
    <scope>NUCLEOTIDE SEQUENCE [LARGE SCALE GENOMIC DNA]</scope>
    <source>
        <strain evidence="6">WM001</strain>
    </source>
</reference>
<dbReference type="Proteomes" id="UP000187209">
    <property type="component" value="Unassembled WGS sequence"/>
</dbReference>
<keyword evidence="1" id="KW-0677">Repeat</keyword>
<dbReference type="SMART" id="SM00004">
    <property type="entry name" value="NL"/>
    <property type="match status" value="1"/>
</dbReference>
<proteinExistence type="predicted"/>